<comment type="caution">
    <text evidence="1">The sequence shown here is derived from an EMBL/GenBank/DDBJ whole genome shotgun (WGS) entry which is preliminary data.</text>
</comment>
<reference evidence="1 2" key="1">
    <citation type="submission" date="2021-06" db="EMBL/GenBank/DDBJ databases">
        <title>Caerostris extrusa draft genome.</title>
        <authorList>
            <person name="Kono N."/>
            <person name="Arakawa K."/>
        </authorList>
    </citation>
    <scope>NUCLEOTIDE SEQUENCE [LARGE SCALE GENOMIC DNA]</scope>
</reference>
<protein>
    <submittedName>
        <fullName evidence="1">Uncharacterized protein</fullName>
    </submittedName>
</protein>
<dbReference type="EMBL" id="BPLR01020825">
    <property type="protein sequence ID" value="GIX82994.1"/>
    <property type="molecule type" value="Genomic_DNA"/>
</dbReference>
<evidence type="ECO:0000313" key="2">
    <source>
        <dbReference type="Proteomes" id="UP001054945"/>
    </source>
</evidence>
<name>A0AAV4NHR3_CAEEX</name>
<sequence length="211" mass="23598">MATKHAHFVCSIYSVQYLLLQSSGNEKASLQMQGSDRDLPAYKLAARSTGIRARKSPPTSANGALLFIAFYTSMRDIILPSRKKRQLFLKFIGTILRTASKSYKPIILITSSENLSHRDYAWQTRENQSPKVAADIIPNQHPDKHEEVFCSARFRTTIVYLLSESPILSIGTERKTDFIGDLISVRDCCLSCSSDPGYLTWAFGNASNNLV</sequence>
<evidence type="ECO:0000313" key="1">
    <source>
        <dbReference type="EMBL" id="GIX82994.1"/>
    </source>
</evidence>
<accession>A0AAV4NHR3</accession>
<dbReference type="Proteomes" id="UP001054945">
    <property type="component" value="Unassembled WGS sequence"/>
</dbReference>
<keyword evidence="2" id="KW-1185">Reference proteome</keyword>
<proteinExistence type="predicted"/>
<organism evidence="1 2">
    <name type="scientific">Caerostris extrusa</name>
    <name type="common">Bark spider</name>
    <name type="synonym">Caerostris bankana</name>
    <dbReference type="NCBI Taxonomy" id="172846"/>
    <lineage>
        <taxon>Eukaryota</taxon>
        <taxon>Metazoa</taxon>
        <taxon>Ecdysozoa</taxon>
        <taxon>Arthropoda</taxon>
        <taxon>Chelicerata</taxon>
        <taxon>Arachnida</taxon>
        <taxon>Araneae</taxon>
        <taxon>Araneomorphae</taxon>
        <taxon>Entelegynae</taxon>
        <taxon>Araneoidea</taxon>
        <taxon>Araneidae</taxon>
        <taxon>Caerostris</taxon>
    </lineage>
</organism>
<dbReference type="AlphaFoldDB" id="A0AAV4NHR3"/>
<gene>
    <name evidence="1" type="ORF">CEXT_672161</name>
</gene>